<organism evidence="3 4">
    <name type="scientific">Patella caerulea</name>
    <name type="common">Rayed Mediterranean limpet</name>
    <dbReference type="NCBI Taxonomy" id="87958"/>
    <lineage>
        <taxon>Eukaryota</taxon>
        <taxon>Metazoa</taxon>
        <taxon>Spiralia</taxon>
        <taxon>Lophotrochozoa</taxon>
        <taxon>Mollusca</taxon>
        <taxon>Gastropoda</taxon>
        <taxon>Patellogastropoda</taxon>
        <taxon>Patelloidea</taxon>
        <taxon>Patellidae</taxon>
        <taxon>Patella</taxon>
    </lineage>
</organism>
<feature type="compositionally biased region" description="Basic and acidic residues" evidence="1">
    <location>
        <begin position="684"/>
        <end position="693"/>
    </location>
</feature>
<feature type="compositionally biased region" description="Basic and acidic residues" evidence="1">
    <location>
        <begin position="596"/>
        <end position="605"/>
    </location>
</feature>
<feature type="compositionally biased region" description="Basic and acidic residues" evidence="1">
    <location>
        <begin position="354"/>
        <end position="367"/>
    </location>
</feature>
<keyword evidence="2" id="KW-0732">Signal</keyword>
<feature type="compositionally biased region" description="Polar residues" evidence="1">
    <location>
        <begin position="563"/>
        <end position="593"/>
    </location>
</feature>
<feature type="compositionally biased region" description="Polar residues" evidence="1">
    <location>
        <begin position="271"/>
        <end position="284"/>
    </location>
</feature>
<protein>
    <submittedName>
        <fullName evidence="3">Uncharacterized protein</fullName>
    </submittedName>
</protein>
<dbReference type="EMBL" id="JAZGQO010000014">
    <property type="protein sequence ID" value="KAK6170365.1"/>
    <property type="molecule type" value="Genomic_DNA"/>
</dbReference>
<comment type="caution">
    <text evidence="3">The sequence shown here is derived from an EMBL/GenBank/DDBJ whole genome shotgun (WGS) entry which is preliminary data.</text>
</comment>
<feature type="compositionally biased region" description="Basic and acidic residues" evidence="1">
    <location>
        <begin position="726"/>
        <end position="738"/>
    </location>
</feature>
<feature type="compositionally biased region" description="Basic and acidic residues" evidence="1">
    <location>
        <begin position="382"/>
        <end position="397"/>
    </location>
</feature>
<feature type="compositionally biased region" description="Low complexity" evidence="1">
    <location>
        <begin position="829"/>
        <end position="842"/>
    </location>
</feature>
<evidence type="ECO:0000313" key="3">
    <source>
        <dbReference type="EMBL" id="KAK6170365.1"/>
    </source>
</evidence>
<feature type="compositionally biased region" description="Low complexity" evidence="1">
    <location>
        <begin position="257"/>
        <end position="270"/>
    </location>
</feature>
<dbReference type="Proteomes" id="UP001347796">
    <property type="component" value="Unassembled WGS sequence"/>
</dbReference>
<name>A0AAN8J619_PATCE</name>
<feature type="compositionally biased region" description="Basic and acidic residues" evidence="1">
    <location>
        <begin position="651"/>
        <end position="660"/>
    </location>
</feature>
<feature type="compositionally biased region" description="Basic and acidic residues" evidence="1">
    <location>
        <begin position="304"/>
        <end position="313"/>
    </location>
</feature>
<feature type="compositionally biased region" description="Basic and acidic residues" evidence="1">
    <location>
        <begin position="332"/>
        <end position="344"/>
    </location>
</feature>
<feature type="compositionally biased region" description="Polar residues" evidence="1">
    <location>
        <begin position="245"/>
        <end position="255"/>
    </location>
</feature>
<dbReference type="Gene3D" id="2.60.120.260">
    <property type="entry name" value="Galactose-binding domain-like"/>
    <property type="match status" value="1"/>
</dbReference>
<feature type="signal peptide" evidence="2">
    <location>
        <begin position="1"/>
        <end position="16"/>
    </location>
</feature>
<feature type="compositionally biased region" description="Polar residues" evidence="1">
    <location>
        <begin position="1264"/>
        <end position="1281"/>
    </location>
</feature>
<feature type="compositionally biased region" description="Polar residues" evidence="1">
    <location>
        <begin position="443"/>
        <end position="511"/>
    </location>
</feature>
<accession>A0AAN8J619</accession>
<feature type="compositionally biased region" description="Polar residues" evidence="1">
    <location>
        <begin position="888"/>
        <end position="905"/>
    </location>
</feature>
<feature type="compositionally biased region" description="Low complexity" evidence="1">
    <location>
        <begin position="665"/>
        <end position="676"/>
    </location>
</feature>
<feature type="compositionally biased region" description="Polar residues" evidence="1">
    <location>
        <begin position="937"/>
        <end position="956"/>
    </location>
</feature>
<keyword evidence="4" id="KW-1185">Reference proteome</keyword>
<feature type="compositionally biased region" description="Low complexity" evidence="1">
    <location>
        <begin position="906"/>
        <end position="927"/>
    </location>
</feature>
<feature type="region of interest" description="Disordered" evidence="1">
    <location>
        <begin position="183"/>
        <end position="1007"/>
    </location>
</feature>
<feature type="compositionally biased region" description="Polar residues" evidence="1">
    <location>
        <begin position="221"/>
        <end position="232"/>
    </location>
</feature>
<feature type="compositionally biased region" description="Polar residues" evidence="1">
    <location>
        <begin position="537"/>
        <end position="550"/>
    </location>
</feature>
<feature type="compositionally biased region" description="Low complexity" evidence="1">
    <location>
        <begin position="776"/>
        <end position="804"/>
    </location>
</feature>
<sequence>MTRLLFFLTAIALSSSAPAKTASGNEQPPTPVINVAENQYLIEFEDYAADQGWDNPGRVPQRSAASNGKSLHLFKDESITVEFCLPIEQDVFIRNVFFSNDGWVDDIVVDLDGVEFGEFRSADESQWGYLWNEFNSTGSVGKVTNLVSGRHELTFTVTDGDEWGVELDAIKLEFSRPDLTADLECPEKADNSTEKNKTDGQNYPGLPENPTDLVTPGSGKPTDSSNPDSSKVTDPFDPECKTSECKQNSSSPDNTKPTEPSSPDSSESTDANTDITTDPSNPDNTKTKDPSNHDNTKPTNAEDPDCKSSECKQKPYNPDSPQPTVPSNPDSSRPKDPSDLDSSRPTDTPTEPTDIAHPDCKTAECKQKPSRPNSSKPTDPSNPDKSESTDPECKTPECKQNPSSPDNTNSLEPSNQDSSEPTDPSNSTDPGCKTPECKASPSDPGSSKPTEPSNQDSLKPTDPTNPDNLKPTVSTDSDYNTQDCTDNSDSPKPTDPSNPNNANPTDPSNAEVSKDPDCNTPECKQNPPSLGSPKPTDPSNPDNSKPTESTDAGCKTPECKKNPTGSTPIDSSSPDNSKPTDSSNPDNSKPTESTDTECKTPECKKNPTGSTPIDSSIPDISKATDPSNPDNFKPTDPSNANNSKSTESTDTECKTPECKKNPTGSSSIDPSNPDNSKPTESTDAECKTPECKKNSAGSTPLDSSSPDNSKPIDPSSPDSSNPTDLSTDKECKTPECKKNPTGSTPIDPSNPGDSKSIESTNAECKTPECKKNPTGSTSIDSSSPDSSKPTDSSSLDSPKPTDPSNPGISKPTESTDAECRTPECKKNPTDSTPIDSSIPDSSKPTVSPNPGSSKPTVPTIPDNSKPTDLTDPECKTTECKKNPIGSKPTDSLNPDSSKTTDPSNADNTKPTDPSNPPDSDNSKSTDPVDPDCKTPECKQNPSSPTNIKPTTSPNSDSSKHVVPGDKNPTDTSDNDVKPTDSSPVTNTEPSYPFNPPVGGNSPQQKPDEIYEISCPTEQLLTVRRNDYLGCDDDGQIRFDLYGATISEVTFVIPNPFLPPSQLARRLFKRSSQSKVLWEDGYPRENCSDDSVSEDASYKEISQSASDGSLPVTIDPNETPSLTLSFQLSAVGINLGKNLRPVFTIGACCVDPSNVTLTALDTDTNTVIRLGDQVFRSEDNVKSWIFPFLSGWDDRNIQVKVDFSDVTDKIVLNYMKFEIQEVDTQANDSPVPPPKTLLCETQEVKVEGVKHEDPKKENLKFRLNGSTTTSDVSSLEFSSPNDPSKPKLILDSSGKCTFNPSRAVGVEESAAFILGSTDPTSNSPNIAIEEVELEPGVNADNTSVILHLFGASFGRTTIKLKISETETTLSLLQLVPVGKPLSSFFLPCGQEETTINADEKGPVSIFDPWRSITGEQLTIRRR</sequence>
<proteinExistence type="predicted"/>
<feature type="compositionally biased region" description="Basic and acidic residues" evidence="1">
    <location>
        <begin position="872"/>
        <end position="881"/>
    </location>
</feature>
<feature type="compositionally biased region" description="Polar residues" evidence="1">
    <location>
        <begin position="843"/>
        <end position="867"/>
    </location>
</feature>
<feature type="compositionally biased region" description="Polar residues" evidence="1">
    <location>
        <begin position="740"/>
        <end position="763"/>
    </location>
</feature>
<feature type="chain" id="PRO_5042853720" evidence="2">
    <location>
        <begin position="17"/>
        <end position="1421"/>
    </location>
</feature>
<reference evidence="3 4" key="1">
    <citation type="submission" date="2024-01" db="EMBL/GenBank/DDBJ databases">
        <title>The genome of the rayed Mediterranean limpet Patella caerulea (Linnaeus, 1758).</title>
        <authorList>
            <person name="Anh-Thu Weber A."/>
            <person name="Halstead-Nussloch G."/>
        </authorList>
    </citation>
    <scope>NUCLEOTIDE SEQUENCE [LARGE SCALE GENOMIC DNA]</scope>
    <source>
        <strain evidence="3">AATW-2023a</strain>
        <tissue evidence="3">Whole specimen</tissue>
    </source>
</reference>
<feature type="region of interest" description="Disordered" evidence="1">
    <location>
        <begin position="1264"/>
        <end position="1285"/>
    </location>
</feature>
<feature type="compositionally biased region" description="Polar residues" evidence="1">
    <location>
        <begin position="624"/>
        <end position="648"/>
    </location>
</feature>
<evidence type="ECO:0000313" key="4">
    <source>
        <dbReference type="Proteomes" id="UP001347796"/>
    </source>
</evidence>
<feature type="compositionally biased region" description="Low complexity" evidence="1">
    <location>
        <begin position="612"/>
        <end position="621"/>
    </location>
</feature>
<feature type="compositionally biased region" description="Basic and acidic residues" evidence="1">
    <location>
        <begin position="285"/>
        <end position="296"/>
    </location>
</feature>
<feature type="compositionally biased region" description="Polar residues" evidence="1">
    <location>
        <begin position="370"/>
        <end position="381"/>
    </location>
</feature>
<gene>
    <name evidence="3" type="ORF">SNE40_018775</name>
</gene>
<feature type="compositionally biased region" description="Basic and acidic residues" evidence="1">
    <location>
        <begin position="817"/>
        <end position="828"/>
    </location>
</feature>
<feature type="compositionally biased region" description="Low complexity" evidence="1">
    <location>
        <begin position="702"/>
        <end position="725"/>
    </location>
</feature>
<feature type="compositionally biased region" description="Polar residues" evidence="1">
    <location>
        <begin position="979"/>
        <end position="989"/>
    </location>
</feature>
<feature type="compositionally biased region" description="Basic and acidic residues" evidence="1">
    <location>
        <begin position="185"/>
        <end position="198"/>
    </location>
</feature>
<evidence type="ECO:0000256" key="1">
    <source>
        <dbReference type="SAM" id="MobiDB-lite"/>
    </source>
</evidence>
<feature type="compositionally biased region" description="Polar residues" evidence="1">
    <location>
        <begin position="398"/>
        <end position="429"/>
    </location>
</feature>
<evidence type="ECO:0000256" key="2">
    <source>
        <dbReference type="SAM" id="SignalP"/>
    </source>
</evidence>